<organism evidence="10 11">
    <name type="scientific">Staurois parvus</name>
    <dbReference type="NCBI Taxonomy" id="386267"/>
    <lineage>
        <taxon>Eukaryota</taxon>
        <taxon>Metazoa</taxon>
        <taxon>Chordata</taxon>
        <taxon>Craniata</taxon>
        <taxon>Vertebrata</taxon>
        <taxon>Euteleostomi</taxon>
        <taxon>Amphibia</taxon>
        <taxon>Batrachia</taxon>
        <taxon>Anura</taxon>
        <taxon>Neobatrachia</taxon>
        <taxon>Ranoidea</taxon>
        <taxon>Ranidae</taxon>
        <taxon>Staurois</taxon>
    </lineage>
</organism>
<keyword evidence="3" id="KW-0964">Secreted</keyword>
<comment type="caution">
    <text evidence="10">The sequence shown here is derived from an EMBL/GenBank/DDBJ whole genome shotgun (WGS) entry which is preliminary data.</text>
</comment>
<keyword evidence="4" id="KW-0732">Signal</keyword>
<feature type="domain" description="TGF-beta family profile" evidence="9">
    <location>
        <begin position="42"/>
        <end position="157"/>
    </location>
</feature>
<dbReference type="PANTHER" id="PTHR12173">
    <property type="entry name" value="GDNF SUBFAMILY OF TGF-BETA FAMILY"/>
    <property type="match status" value="1"/>
</dbReference>
<proteinExistence type="inferred from homology"/>
<comment type="subcellular location">
    <subcellularLocation>
        <location evidence="1">Secreted</location>
    </subcellularLocation>
</comment>
<evidence type="ECO:0000256" key="4">
    <source>
        <dbReference type="ARBA" id="ARBA00022729"/>
    </source>
</evidence>
<keyword evidence="11" id="KW-1185">Reference proteome</keyword>
<evidence type="ECO:0000256" key="5">
    <source>
        <dbReference type="ARBA" id="ARBA00023030"/>
    </source>
</evidence>
<dbReference type="InterPro" id="IPR001839">
    <property type="entry name" value="TGF-b_C"/>
</dbReference>
<reference evidence="10" key="1">
    <citation type="submission" date="2023-05" db="EMBL/GenBank/DDBJ databases">
        <authorList>
            <person name="Stuckert A."/>
        </authorList>
    </citation>
    <scope>NUCLEOTIDE SEQUENCE</scope>
</reference>
<evidence type="ECO:0000256" key="8">
    <source>
        <dbReference type="SAM" id="MobiDB-lite"/>
    </source>
</evidence>
<name>A0ABN9FTR5_9NEOB</name>
<feature type="compositionally biased region" description="Basic residues" evidence="8">
    <location>
        <begin position="39"/>
        <end position="48"/>
    </location>
</feature>
<dbReference type="InterPro" id="IPR029034">
    <property type="entry name" value="Cystine-knot_cytokine"/>
</dbReference>
<evidence type="ECO:0000256" key="7">
    <source>
        <dbReference type="RuleBase" id="RU000354"/>
    </source>
</evidence>
<dbReference type="SUPFAM" id="SSF57501">
    <property type="entry name" value="Cystine-knot cytokines"/>
    <property type="match status" value="1"/>
</dbReference>
<dbReference type="Proteomes" id="UP001162483">
    <property type="component" value="Unassembled WGS sequence"/>
</dbReference>
<evidence type="ECO:0000313" key="11">
    <source>
        <dbReference type="Proteomes" id="UP001162483"/>
    </source>
</evidence>
<evidence type="ECO:0000313" key="10">
    <source>
        <dbReference type="EMBL" id="CAI9599415.1"/>
    </source>
</evidence>
<dbReference type="Gene3D" id="2.10.90.10">
    <property type="entry name" value="Cystine-knot cytokines"/>
    <property type="match status" value="1"/>
</dbReference>
<evidence type="ECO:0000256" key="6">
    <source>
        <dbReference type="ARBA" id="ARBA00023157"/>
    </source>
</evidence>
<dbReference type="Pfam" id="PF00019">
    <property type="entry name" value="TGF_beta"/>
    <property type="match status" value="1"/>
</dbReference>
<gene>
    <name evidence="10" type="ORF">SPARVUS_LOCUS12580805</name>
</gene>
<feature type="compositionally biased region" description="Basic and acidic residues" evidence="8">
    <location>
        <begin position="49"/>
        <end position="61"/>
    </location>
</feature>
<keyword evidence="6" id="KW-1015">Disulfide bond</keyword>
<sequence length="158" mass="18067">MIKLLYVCLLENATLEAHSDDELPDILFRSERSPEASAKSKKNKKSASRAKEKNNDGEKGCRRQSLRVRVRDLGLGFDSDELITFFYCSGSCQQHRNIYDVTLTSLLKHKRITHSAHDRVSNHPCCRPTSYMNVSFMDVANNWQFVSHLSAANCRCVR</sequence>
<dbReference type="PROSITE" id="PS51362">
    <property type="entry name" value="TGF_BETA_2"/>
    <property type="match status" value="1"/>
</dbReference>
<feature type="region of interest" description="Disordered" evidence="8">
    <location>
        <begin position="32"/>
        <end position="62"/>
    </location>
</feature>
<dbReference type="PANTHER" id="PTHR12173:SF10">
    <property type="entry name" value="ARTEMIN ISOFORM X1"/>
    <property type="match status" value="1"/>
</dbReference>
<evidence type="ECO:0000256" key="1">
    <source>
        <dbReference type="ARBA" id="ARBA00004613"/>
    </source>
</evidence>
<dbReference type="EMBL" id="CATNWA010017293">
    <property type="protein sequence ID" value="CAI9599415.1"/>
    <property type="molecule type" value="Genomic_DNA"/>
</dbReference>
<accession>A0ABN9FTR5</accession>
<protein>
    <recommendedName>
        <fullName evidence="9">TGF-beta family profile domain-containing protein</fullName>
    </recommendedName>
</protein>
<keyword evidence="5 7" id="KW-0339">Growth factor</keyword>
<comment type="similarity">
    <text evidence="2">Belongs to the TGF-beta family. GDNF subfamily.</text>
</comment>
<evidence type="ECO:0000256" key="3">
    <source>
        <dbReference type="ARBA" id="ARBA00022525"/>
    </source>
</evidence>
<evidence type="ECO:0000256" key="2">
    <source>
        <dbReference type="ARBA" id="ARBA00009832"/>
    </source>
</evidence>
<evidence type="ECO:0000259" key="9">
    <source>
        <dbReference type="PROSITE" id="PS51362"/>
    </source>
</evidence>
<dbReference type="InterPro" id="IPR043401">
    <property type="entry name" value="GDNF_fam"/>
</dbReference>